<evidence type="ECO:0000313" key="4">
    <source>
        <dbReference type="Proteomes" id="UP001152533"/>
    </source>
</evidence>
<dbReference type="InterPro" id="IPR011032">
    <property type="entry name" value="GroES-like_sf"/>
</dbReference>
<dbReference type="Pfam" id="PF08240">
    <property type="entry name" value="ADH_N"/>
    <property type="match status" value="1"/>
</dbReference>
<organism evidence="3 4">
    <name type="scientific">Colletotrichum noveboracense</name>
    <dbReference type="NCBI Taxonomy" id="2664923"/>
    <lineage>
        <taxon>Eukaryota</taxon>
        <taxon>Fungi</taxon>
        <taxon>Dikarya</taxon>
        <taxon>Ascomycota</taxon>
        <taxon>Pezizomycotina</taxon>
        <taxon>Sordariomycetes</taxon>
        <taxon>Hypocreomycetidae</taxon>
        <taxon>Glomerellales</taxon>
        <taxon>Glomerellaceae</taxon>
        <taxon>Colletotrichum</taxon>
        <taxon>Colletotrichum gloeosporioides species complex</taxon>
    </lineage>
</organism>
<dbReference type="InterPro" id="IPR050700">
    <property type="entry name" value="YIM1/Zinc_Alcohol_DH_Fams"/>
</dbReference>
<dbReference type="SUPFAM" id="SSF50129">
    <property type="entry name" value="GroES-like"/>
    <property type="match status" value="1"/>
</dbReference>
<accession>A0A9W4RZT7</accession>
<evidence type="ECO:0000259" key="2">
    <source>
        <dbReference type="SMART" id="SM00829"/>
    </source>
</evidence>
<dbReference type="InterPro" id="IPR020843">
    <property type="entry name" value="ER"/>
</dbReference>
<feature type="domain" description="Enoyl reductase (ER)" evidence="2">
    <location>
        <begin position="21"/>
        <end position="337"/>
    </location>
</feature>
<dbReference type="PROSITE" id="PS01162">
    <property type="entry name" value="QOR_ZETA_CRYSTAL"/>
    <property type="match status" value="1"/>
</dbReference>
<evidence type="ECO:0000256" key="1">
    <source>
        <dbReference type="ARBA" id="ARBA00023002"/>
    </source>
</evidence>
<dbReference type="InterPro" id="IPR002364">
    <property type="entry name" value="Quin_OxRdtase/zeta-crystal_CS"/>
</dbReference>
<proteinExistence type="predicted"/>
<evidence type="ECO:0000313" key="3">
    <source>
        <dbReference type="EMBL" id="CAI0651353.1"/>
    </source>
</evidence>
<dbReference type="Pfam" id="PF13602">
    <property type="entry name" value="ADH_zinc_N_2"/>
    <property type="match status" value="1"/>
</dbReference>
<dbReference type="InterPro" id="IPR036291">
    <property type="entry name" value="NAD(P)-bd_dom_sf"/>
</dbReference>
<dbReference type="PANTHER" id="PTHR11695:SF294">
    <property type="entry name" value="RETICULON-4-INTERACTING PROTEIN 1, MITOCHONDRIAL"/>
    <property type="match status" value="1"/>
</dbReference>
<dbReference type="GO" id="GO:0016491">
    <property type="term" value="F:oxidoreductase activity"/>
    <property type="evidence" value="ECO:0007669"/>
    <property type="project" value="UniProtKB-KW"/>
</dbReference>
<dbReference type="Proteomes" id="UP001152533">
    <property type="component" value="Unassembled WGS sequence"/>
</dbReference>
<dbReference type="CDD" id="cd08267">
    <property type="entry name" value="MDR1"/>
    <property type="match status" value="1"/>
</dbReference>
<dbReference type="AlphaFoldDB" id="A0A9W4RZT7"/>
<dbReference type="EMBL" id="CAMGZC010001060">
    <property type="protein sequence ID" value="CAI0651353.1"/>
    <property type="molecule type" value="Genomic_DNA"/>
</dbReference>
<dbReference type="Gene3D" id="3.90.180.10">
    <property type="entry name" value="Medium-chain alcohol dehydrogenases, catalytic domain"/>
    <property type="match status" value="1"/>
</dbReference>
<gene>
    <name evidence="3" type="ORF">CGXH109_LOCUS105533</name>
</gene>
<protein>
    <recommendedName>
        <fullName evidence="2">Enoyl reductase (ER) domain-containing protein</fullName>
    </recommendedName>
</protein>
<dbReference type="Gene3D" id="3.40.50.720">
    <property type="entry name" value="NAD(P)-binding Rossmann-like Domain"/>
    <property type="match status" value="1"/>
</dbReference>
<dbReference type="PANTHER" id="PTHR11695">
    <property type="entry name" value="ALCOHOL DEHYDROGENASE RELATED"/>
    <property type="match status" value="1"/>
</dbReference>
<dbReference type="GO" id="GO:0008270">
    <property type="term" value="F:zinc ion binding"/>
    <property type="evidence" value="ECO:0007669"/>
    <property type="project" value="InterPro"/>
</dbReference>
<sequence>MASSTQLPATMRAALWRTTTGSIEKNLKLVTNAPIPKTASSLPKGCTLVKVPFASINHDYKLAELLLVNRIFPNPAIPGVDYSGTVVATTLTTLQLGQRVFGRTEMHECGTLAEYVVVRKSGIAPVPAGVSLKDAACVGICGVTALQALAPFAKEGDTVLINGGSGGTGMFAIQVAKALGCARVVAVCSGRNADFCRSLGADDVIDYKNGDLVDTLRRQGEQFDHILDTMFLNTELHWRSHHYLVPDGTYVAVGLPLTAHTFKTLISIYFLPRVFGGGKRRFKFHSVFANPEHSLQVARWIEEGKVKPVIEDVFGLEDAGKAYARIKSGKSIGKTMALRCEVGRHMLDCQVVMNEVLLQLFAVDTGIQNLIA</sequence>
<dbReference type="SUPFAM" id="SSF51735">
    <property type="entry name" value="NAD(P)-binding Rossmann-fold domains"/>
    <property type="match status" value="1"/>
</dbReference>
<dbReference type="SMART" id="SM00829">
    <property type="entry name" value="PKS_ER"/>
    <property type="match status" value="1"/>
</dbReference>
<comment type="caution">
    <text evidence="3">The sequence shown here is derived from an EMBL/GenBank/DDBJ whole genome shotgun (WGS) entry which is preliminary data.</text>
</comment>
<keyword evidence="4" id="KW-1185">Reference proteome</keyword>
<dbReference type="InterPro" id="IPR013154">
    <property type="entry name" value="ADH-like_N"/>
</dbReference>
<keyword evidence="1" id="KW-0560">Oxidoreductase</keyword>
<dbReference type="GO" id="GO:0005739">
    <property type="term" value="C:mitochondrion"/>
    <property type="evidence" value="ECO:0007669"/>
    <property type="project" value="TreeGrafter"/>
</dbReference>
<reference evidence="3" key="1">
    <citation type="submission" date="2022-08" db="EMBL/GenBank/DDBJ databases">
        <authorList>
            <person name="Giroux E."/>
            <person name="Giroux E."/>
        </authorList>
    </citation>
    <scope>NUCLEOTIDE SEQUENCE</scope>
    <source>
        <strain evidence="3">H1091258</strain>
    </source>
</reference>
<name>A0A9W4RZT7_9PEZI</name>